<keyword evidence="1" id="KW-0732">Signal</keyword>
<gene>
    <name evidence="2" type="ORF">GCM10010371_57230</name>
</gene>
<accession>A0A918VDD2</accession>
<name>A0A918VDD2_9ACTN</name>
<dbReference type="EMBL" id="BMVX01000028">
    <property type="protein sequence ID" value="GGZ89895.1"/>
    <property type="molecule type" value="Genomic_DNA"/>
</dbReference>
<dbReference type="RefSeq" id="WP_189829052.1">
    <property type="nucleotide sequence ID" value="NZ_BMVX01000028.1"/>
</dbReference>
<dbReference type="Proteomes" id="UP000634660">
    <property type="component" value="Unassembled WGS sequence"/>
</dbReference>
<sequence length="136" mass="13507">MTPTLTSRAAAGLVVLFALLGLAAPAGAALTVASWELRLVAGNAEDAGAADLVVSPQAAGGWDVRGTVMKVTRVPGCLHLEAGDDGDSGRTAETLAVCGGPAGTAGEVSARTARPFVYLAGGDGLPAAWSIRRLNP</sequence>
<comment type="caution">
    <text evidence="2">The sequence shown here is derived from an EMBL/GenBank/DDBJ whole genome shotgun (WGS) entry which is preliminary data.</text>
</comment>
<dbReference type="AlphaFoldDB" id="A0A918VDD2"/>
<reference evidence="2" key="2">
    <citation type="submission" date="2020-09" db="EMBL/GenBank/DDBJ databases">
        <authorList>
            <person name="Sun Q."/>
            <person name="Ohkuma M."/>
        </authorList>
    </citation>
    <scope>NUCLEOTIDE SEQUENCE</scope>
    <source>
        <strain evidence="2">JCM 4834</strain>
    </source>
</reference>
<evidence type="ECO:0000313" key="3">
    <source>
        <dbReference type="Proteomes" id="UP000634660"/>
    </source>
</evidence>
<organism evidence="2 3">
    <name type="scientific">Streptomyces subrutilus</name>
    <dbReference type="NCBI Taxonomy" id="36818"/>
    <lineage>
        <taxon>Bacteria</taxon>
        <taxon>Bacillati</taxon>
        <taxon>Actinomycetota</taxon>
        <taxon>Actinomycetes</taxon>
        <taxon>Kitasatosporales</taxon>
        <taxon>Streptomycetaceae</taxon>
        <taxon>Streptomyces</taxon>
    </lineage>
</organism>
<evidence type="ECO:0000256" key="1">
    <source>
        <dbReference type="SAM" id="SignalP"/>
    </source>
</evidence>
<proteinExistence type="predicted"/>
<feature type="chain" id="PRO_5037687545" evidence="1">
    <location>
        <begin position="29"/>
        <end position="136"/>
    </location>
</feature>
<protein>
    <submittedName>
        <fullName evidence="2">Uncharacterized protein</fullName>
    </submittedName>
</protein>
<evidence type="ECO:0000313" key="2">
    <source>
        <dbReference type="EMBL" id="GGZ89895.1"/>
    </source>
</evidence>
<reference evidence="2" key="1">
    <citation type="journal article" date="2014" name="Int. J. Syst. Evol. Microbiol.">
        <title>Complete genome sequence of Corynebacterium casei LMG S-19264T (=DSM 44701T), isolated from a smear-ripened cheese.</title>
        <authorList>
            <consortium name="US DOE Joint Genome Institute (JGI-PGF)"/>
            <person name="Walter F."/>
            <person name="Albersmeier A."/>
            <person name="Kalinowski J."/>
            <person name="Ruckert C."/>
        </authorList>
    </citation>
    <scope>NUCLEOTIDE SEQUENCE</scope>
    <source>
        <strain evidence="2">JCM 4834</strain>
    </source>
</reference>
<feature type="signal peptide" evidence="1">
    <location>
        <begin position="1"/>
        <end position="28"/>
    </location>
</feature>